<gene>
    <name evidence="1" type="ORF">QOZ84_01170</name>
</gene>
<proteinExistence type="predicted"/>
<dbReference type="Proteomes" id="UP001301012">
    <property type="component" value="Unassembled WGS sequence"/>
</dbReference>
<accession>A0ABT7E5D4</accession>
<dbReference type="EMBL" id="JASKYM010000001">
    <property type="protein sequence ID" value="MDK2562142.1"/>
    <property type="molecule type" value="Genomic_DNA"/>
</dbReference>
<keyword evidence="2" id="KW-1185">Reference proteome</keyword>
<protein>
    <recommendedName>
        <fullName evidence="3">Tetratricopeptide repeat protein</fullName>
    </recommendedName>
</protein>
<evidence type="ECO:0000313" key="2">
    <source>
        <dbReference type="Proteomes" id="UP001301012"/>
    </source>
</evidence>
<name>A0ABT7E5D4_9FIRM</name>
<evidence type="ECO:0000313" key="1">
    <source>
        <dbReference type="EMBL" id="MDK2562142.1"/>
    </source>
</evidence>
<comment type="caution">
    <text evidence="1">The sequence shown here is derived from an EMBL/GenBank/DDBJ whole genome shotgun (WGS) entry which is preliminary data.</text>
</comment>
<evidence type="ECO:0008006" key="3">
    <source>
        <dbReference type="Google" id="ProtNLM"/>
    </source>
</evidence>
<reference evidence="1 2" key="1">
    <citation type="submission" date="2023-05" db="EMBL/GenBank/DDBJ databases">
        <title>Rombocin, a short stable natural nisin variant, displays selective antimicrobial activity against Listeria monocytogenes and employs dual mode of action to kill target bacterial strains.</title>
        <authorList>
            <person name="Wambui J."/>
            <person name="Stephan R."/>
            <person name="Kuipers O.P."/>
        </authorList>
    </citation>
    <scope>NUCLEOTIDE SEQUENCE [LARGE SCALE GENOMIC DNA]</scope>
    <source>
        <strain evidence="1 2">RC002</strain>
    </source>
</reference>
<sequence length="56" mass="6583">MSECRFSNGHYEDALQYTKEILSSSSSMDEIVVNLKVLENIKKQQRDKKQIKTYKV</sequence>
<dbReference type="RefSeq" id="WP_284131127.1">
    <property type="nucleotide sequence ID" value="NZ_JASKYM010000001.1"/>
</dbReference>
<organism evidence="1 2">
    <name type="scientific">Romboutsia sedimentorum</name>
    <dbReference type="NCBI Taxonomy" id="1368474"/>
    <lineage>
        <taxon>Bacteria</taxon>
        <taxon>Bacillati</taxon>
        <taxon>Bacillota</taxon>
        <taxon>Clostridia</taxon>
        <taxon>Peptostreptococcales</taxon>
        <taxon>Peptostreptococcaceae</taxon>
        <taxon>Romboutsia</taxon>
    </lineage>
</organism>